<accession>A0ABS9GUU0</accession>
<organism evidence="1 2">
    <name type="scientific">Pseudalkalibacillus berkeleyi</name>
    <dbReference type="NCBI Taxonomy" id="1069813"/>
    <lineage>
        <taxon>Bacteria</taxon>
        <taxon>Bacillati</taxon>
        <taxon>Bacillota</taxon>
        <taxon>Bacilli</taxon>
        <taxon>Bacillales</taxon>
        <taxon>Fictibacillaceae</taxon>
        <taxon>Pseudalkalibacillus</taxon>
    </lineage>
</organism>
<comment type="caution">
    <text evidence="1">The sequence shown here is derived from an EMBL/GenBank/DDBJ whole genome shotgun (WGS) entry which is preliminary data.</text>
</comment>
<proteinExistence type="predicted"/>
<evidence type="ECO:0000313" key="2">
    <source>
        <dbReference type="Proteomes" id="UP001649381"/>
    </source>
</evidence>
<evidence type="ECO:0000313" key="1">
    <source>
        <dbReference type="EMBL" id="MCF6136449.1"/>
    </source>
</evidence>
<dbReference type="EMBL" id="JAKIJS010000001">
    <property type="protein sequence ID" value="MCF6136449.1"/>
    <property type="molecule type" value="Genomic_DNA"/>
</dbReference>
<gene>
    <name evidence="1" type="ORF">L2716_01820</name>
</gene>
<dbReference type="RefSeq" id="WP_236331180.1">
    <property type="nucleotide sequence ID" value="NZ_JAKIJS010000001.1"/>
</dbReference>
<name>A0ABS9GUU0_9BACL</name>
<reference evidence="1 2" key="1">
    <citation type="submission" date="2022-01" db="EMBL/GenBank/DDBJ databases">
        <title>Alkalihalobacillus sp. EGI L200015, a novel bacterium isolated from a salt lake sediment.</title>
        <authorList>
            <person name="Gao L."/>
            <person name="Fang B.-Z."/>
            <person name="Li W.-J."/>
        </authorList>
    </citation>
    <scope>NUCLEOTIDE SEQUENCE [LARGE SCALE GENOMIC DNA]</scope>
    <source>
        <strain evidence="1 2">KCTC 12718</strain>
    </source>
</reference>
<keyword evidence="2" id="KW-1185">Reference proteome</keyword>
<sequence>MAENNKSLTPEAFKVNENGKVIVNDARLIDLIRASVDEANTGKRGIAPDLSIKP</sequence>
<protein>
    <submittedName>
        <fullName evidence="1">Uncharacterized protein</fullName>
    </submittedName>
</protein>
<dbReference type="Proteomes" id="UP001649381">
    <property type="component" value="Unassembled WGS sequence"/>
</dbReference>